<dbReference type="GeneID" id="29672458"/>
<comment type="function">
    <text evidence="7">Required for the formation of a threonylcarbamoyl group on adenosine at position 37 (t(6)A37) in tRNAs that read codons beginning with adenine. Is involved in the transfer of the threonylcarbamoyl moiety of threonylcarbamoyl-AMP (TC-AMP) to the N6 group of A37, together with TsaE and TsaB. TsaD likely plays a direct catalytic role in this reaction.</text>
</comment>
<dbReference type="Gene3D" id="3.30.420.40">
    <property type="match status" value="2"/>
</dbReference>
<dbReference type="GO" id="GO:0002949">
    <property type="term" value="P:tRNA threonylcarbamoyladenosine modification"/>
    <property type="evidence" value="ECO:0007669"/>
    <property type="project" value="UniProtKB-UniRule"/>
</dbReference>
<evidence type="ECO:0000256" key="1">
    <source>
        <dbReference type="ARBA" id="ARBA00022679"/>
    </source>
</evidence>
<feature type="binding site" evidence="7">
    <location>
        <position position="297"/>
    </location>
    <ligand>
        <name>Fe cation</name>
        <dbReference type="ChEBI" id="CHEBI:24875"/>
    </ligand>
</feature>
<evidence type="ECO:0000256" key="4">
    <source>
        <dbReference type="ARBA" id="ARBA00023004"/>
    </source>
</evidence>
<dbReference type="InterPro" id="IPR017861">
    <property type="entry name" value="KAE1/TsaD"/>
</dbReference>
<comment type="catalytic activity">
    <reaction evidence="6 7">
        <text>L-threonylcarbamoyladenylate + adenosine(37) in tRNA = N(6)-L-threonylcarbamoyladenosine(37) in tRNA + AMP + H(+)</text>
        <dbReference type="Rhea" id="RHEA:37059"/>
        <dbReference type="Rhea" id="RHEA-COMP:10162"/>
        <dbReference type="Rhea" id="RHEA-COMP:10163"/>
        <dbReference type="ChEBI" id="CHEBI:15378"/>
        <dbReference type="ChEBI" id="CHEBI:73682"/>
        <dbReference type="ChEBI" id="CHEBI:74411"/>
        <dbReference type="ChEBI" id="CHEBI:74418"/>
        <dbReference type="ChEBI" id="CHEBI:456215"/>
        <dbReference type="EC" id="2.3.1.234"/>
    </reaction>
</comment>
<evidence type="ECO:0000256" key="6">
    <source>
        <dbReference type="ARBA" id="ARBA00048117"/>
    </source>
</evidence>
<protein>
    <recommendedName>
        <fullName evidence="7">tRNA N6-adenosine threonylcarbamoyltransferase</fullName>
        <ecNumber evidence="7">2.3.1.234</ecNumber>
    </recommendedName>
    <alternativeName>
        <fullName evidence="7">N6-L-threonylcarbamoyladenine synthase</fullName>
        <shortName evidence="7">t(6)A synthase</shortName>
    </alternativeName>
    <alternativeName>
        <fullName evidence="7">t(6)A37 threonylcarbamoyladenosine biosynthesis protein TsaD</fullName>
    </alternativeName>
    <alternativeName>
        <fullName evidence="7">tRNA threonylcarbamoyladenosine biosynthesis protein TsaD</fullName>
    </alternativeName>
</protein>
<keyword evidence="2 7" id="KW-0819">tRNA processing</keyword>
<dbReference type="InterPro" id="IPR000905">
    <property type="entry name" value="Gcp-like_dom"/>
</dbReference>
<dbReference type="AlphaFoldDB" id="A0AAC9X6K5"/>
<dbReference type="Pfam" id="PF00814">
    <property type="entry name" value="TsaD"/>
    <property type="match status" value="1"/>
</dbReference>
<dbReference type="PANTHER" id="PTHR11735">
    <property type="entry name" value="TRNA N6-ADENOSINE THREONYLCARBAMOYLTRANSFERASE"/>
    <property type="match status" value="1"/>
</dbReference>
<feature type="binding site" evidence="7">
    <location>
        <begin position="136"/>
        <end position="140"/>
    </location>
    <ligand>
        <name>substrate</name>
    </ligand>
</feature>
<accession>A0AAC9X6K5</accession>
<feature type="binding site" evidence="7">
    <location>
        <position position="118"/>
    </location>
    <ligand>
        <name>Fe cation</name>
        <dbReference type="ChEBI" id="CHEBI:24875"/>
    </ligand>
</feature>
<comment type="subcellular location">
    <subcellularLocation>
        <location evidence="7">Cytoplasm</location>
    </subcellularLocation>
</comment>
<feature type="binding site" evidence="7">
    <location>
        <position position="186"/>
    </location>
    <ligand>
        <name>substrate</name>
    </ligand>
</feature>
<reference evidence="9 10" key="1">
    <citation type="submission" date="2017-06" db="EMBL/GenBank/DDBJ databases">
        <title>Genome Sequencing and Comparative Genomics Analysis of Five Ureaplasma Urealyticums with Different Drug Resistance.</title>
        <authorList>
            <person name="Ma L."/>
            <person name="Jia T."/>
        </authorList>
    </citation>
    <scope>NUCLEOTIDE SEQUENCE [LARGE SCALE GENOMIC DNA]</scope>
    <source>
        <strain evidence="10">hebnu uu3</strain>
    </source>
</reference>
<keyword evidence="5 7" id="KW-0012">Acyltransferase</keyword>
<sequence length="320" mass="35448">MNDNYLILSIESSCDETSLALFENNKLIAHKISSSASIQSLHGGVVPELASRYHEQNINHLFNEILNETKINPLTITHVAYTAMPGLPGCLHVGKVFAKQLAVLINAELVPINHLHAHVFSASINQNLTFPFLGLVVSGGESCIYLVNDYDEIKVLNQTHDDAIGECYDKIARVLGWKYPGGPIIDKNYQENLATLEFIKSQPAAKDFSFSGLKTAVINYIHNAKQKKISFDPVVVASSFQKFAINEIIKKIKYYLNLYKLNHLAIGGGVSANSLLRKKIQSLDVISYIPEMIYTGDNAAMIGAYAYALIKNHKKSILIK</sequence>
<dbReference type="Proteomes" id="UP000197054">
    <property type="component" value="Chromosome"/>
</dbReference>
<dbReference type="InterPro" id="IPR022450">
    <property type="entry name" value="TsaD"/>
</dbReference>
<dbReference type="GO" id="GO:0005506">
    <property type="term" value="F:iron ion binding"/>
    <property type="evidence" value="ECO:0007669"/>
    <property type="project" value="UniProtKB-UniRule"/>
</dbReference>
<dbReference type="EC" id="2.3.1.234" evidence="7"/>
<dbReference type="RefSeq" id="WP_006689092.1">
    <property type="nucleotide sequence ID" value="NZ_CAUPLA010000001.1"/>
</dbReference>
<proteinExistence type="inferred from homology"/>
<dbReference type="PRINTS" id="PR00789">
    <property type="entry name" value="OSIALOPTASE"/>
</dbReference>
<feature type="binding site" evidence="7">
    <location>
        <position position="182"/>
    </location>
    <ligand>
        <name>substrate</name>
    </ligand>
</feature>
<dbReference type="OMA" id="NAAMIGC"/>
<comment type="cofactor">
    <cofactor evidence="7">
        <name>Fe(2+)</name>
        <dbReference type="ChEBI" id="CHEBI:29033"/>
    </cofactor>
    <text evidence="7">Binds 1 Fe(2+) ion per subunit.</text>
</comment>
<evidence type="ECO:0000313" key="9">
    <source>
        <dbReference type="EMBL" id="ASD30077.1"/>
    </source>
</evidence>
<keyword evidence="7" id="KW-0963">Cytoplasm</keyword>
<gene>
    <name evidence="7 9" type="primary">tsaD</name>
    <name evidence="9" type="ORF">CEG42_02515</name>
</gene>
<dbReference type="HAMAP" id="MF_01445">
    <property type="entry name" value="TsaD"/>
    <property type="match status" value="1"/>
</dbReference>
<evidence type="ECO:0000256" key="2">
    <source>
        <dbReference type="ARBA" id="ARBA00022694"/>
    </source>
</evidence>
<keyword evidence="4 7" id="KW-0408">Iron</keyword>
<evidence type="ECO:0000256" key="5">
    <source>
        <dbReference type="ARBA" id="ARBA00023315"/>
    </source>
</evidence>
<dbReference type="GO" id="GO:0005737">
    <property type="term" value="C:cytoplasm"/>
    <property type="evidence" value="ECO:0007669"/>
    <property type="project" value="UniProtKB-SubCell"/>
</dbReference>
<evidence type="ECO:0000256" key="3">
    <source>
        <dbReference type="ARBA" id="ARBA00022723"/>
    </source>
</evidence>
<dbReference type="InterPro" id="IPR043129">
    <property type="entry name" value="ATPase_NBD"/>
</dbReference>
<dbReference type="NCBIfam" id="TIGR00329">
    <property type="entry name" value="gcp_kae1"/>
    <property type="match status" value="1"/>
</dbReference>
<evidence type="ECO:0000259" key="8">
    <source>
        <dbReference type="Pfam" id="PF00814"/>
    </source>
</evidence>
<dbReference type="SUPFAM" id="SSF53067">
    <property type="entry name" value="Actin-like ATPase domain"/>
    <property type="match status" value="2"/>
</dbReference>
<feature type="domain" description="Gcp-like" evidence="8">
    <location>
        <begin position="27"/>
        <end position="303"/>
    </location>
</feature>
<keyword evidence="3 7" id="KW-0479">Metal-binding</keyword>
<comment type="similarity">
    <text evidence="7">Belongs to the KAE1 / TsaD family.</text>
</comment>
<feature type="binding site" evidence="7">
    <location>
        <position position="169"/>
    </location>
    <ligand>
        <name>substrate</name>
    </ligand>
</feature>
<feature type="binding site" evidence="7">
    <location>
        <position position="114"/>
    </location>
    <ligand>
        <name>Fe cation</name>
        <dbReference type="ChEBI" id="CHEBI:24875"/>
    </ligand>
</feature>
<evidence type="ECO:0000256" key="7">
    <source>
        <dbReference type="HAMAP-Rule" id="MF_01445"/>
    </source>
</evidence>
<dbReference type="GO" id="GO:0061711">
    <property type="term" value="F:tRNA N(6)-L-threonylcarbamoyladenine synthase activity"/>
    <property type="evidence" value="ECO:0007669"/>
    <property type="project" value="UniProtKB-EC"/>
</dbReference>
<evidence type="ECO:0000313" key="10">
    <source>
        <dbReference type="Proteomes" id="UP000197054"/>
    </source>
</evidence>
<dbReference type="SMR" id="A0AAC9X6K5"/>
<dbReference type="PANTHER" id="PTHR11735:SF6">
    <property type="entry name" value="TRNA N6-ADENOSINE THREONYLCARBAMOYLTRANSFERASE, MITOCHONDRIAL"/>
    <property type="match status" value="1"/>
</dbReference>
<dbReference type="EMBL" id="CP021991">
    <property type="protein sequence ID" value="ASD30077.1"/>
    <property type="molecule type" value="Genomic_DNA"/>
</dbReference>
<organism evidence="9 10">
    <name type="scientific">Ureaplasma parvum</name>
    <name type="common">Ureaplasma urealyticum biotype 1</name>
    <dbReference type="NCBI Taxonomy" id="134821"/>
    <lineage>
        <taxon>Bacteria</taxon>
        <taxon>Bacillati</taxon>
        <taxon>Mycoplasmatota</taxon>
        <taxon>Mycoplasmoidales</taxon>
        <taxon>Mycoplasmoidaceae</taxon>
        <taxon>Ureaplasma</taxon>
    </lineage>
</organism>
<name>A0AAC9X6K5_UREPR</name>
<dbReference type="NCBIfam" id="TIGR03723">
    <property type="entry name" value="T6A_TsaD_YgjD"/>
    <property type="match status" value="1"/>
</dbReference>
<feature type="binding site" evidence="7">
    <location>
        <position position="273"/>
    </location>
    <ligand>
        <name>substrate</name>
    </ligand>
</feature>
<keyword evidence="1 7" id="KW-0808">Transferase</keyword>